<dbReference type="Gene3D" id="3.40.50.720">
    <property type="entry name" value="NAD(P)-binding Rossmann-like Domain"/>
    <property type="match status" value="1"/>
</dbReference>
<comment type="similarity">
    <text evidence="1">Belongs to the ornithine cyclodeaminase/mu-crystallin family.</text>
</comment>
<comment type="caution">
    <text evidence="3">The sequence shown here is derived from an EMBL/GenBank/DDBJ whole genome shotgun (WGS) entry which is preliminary data.</text>
</comment>
<sequence length="365" mass="39121">MSGGIISPSLSDIPCYSATEIAGNGALLDGKIVHEVAAKAWDDIARGSAYGTKSVLSITPGEIDRHPLIKDAALLEERLAWKLSCLSSVNSRYGAVKIVGANALNRQLGLPRSRSTIVLLDKFTLVPLCLLDGTDISAARTASYATLVLERLLASRRDMSVFLFGAGPIAEKIILALNRCHGEKIREVFVRSRTIDSAIRLARSLGETVTFDIMPVRDNRDLGRCDFVITASNAKVPVFEASEIGDASVLHLGGDETPPAHLERALRCGTVLCDDVEMVSRRGSQSLALHFSRKGTTLEQLGSLLGIRSITAIADPLEIGQQKPVHITCVGLPMLDLYVAAHVYEALTGVSNDHRGKATVAETTS</sequence>
<dbReference type="AlphaFoldDB" id="A0A1S7U894"/>
<protein>
    <submittedName>
        <fullName evidence="3">Ornithine cyclodeaminase/mu-crystallin</fullName>
    </submittedName>
</protein>
<dbReference type="SUPFAM" id="SSF51735">
    <property type="entry name" value="NAD(P)-binding Rossmann-fold domains"/>
    <property type="match status" value="1"/>
</dbReference>
<dbReference type="RefSeq" id="WP_080855078.1">
    <property type="nucleotide sequence ID" value="NZ_LT009777.1"/>
</dbReference>
<dbReference type="EMBL" id="FCNP01000049">
    <property type="protein sequence ID" value="CVI63124.1"/>
    <property type="molecule type" value="Genomic_DNA"/>
</dbReference>
<keyword evidence="2" id="KW-0520">NAD</keyword>
<dbReference type="PANTHER" id="PTHR13812:SF19">
    <property type="entry name" value="KETIMINE REDUCTASE MU-CRYSTALLIN"/>
    <property type="match status" value="1"/>
</dbReference>
<accession>A0A1S7U894</accession>
<organism evidence="3 4">
    <name type="scientific">Agrobacterium deltaense NCPPB 1641</name>
    <dbReference type="NCBI Taxonomy" id="1183425"/>
    <lineage>
        <taxon>Bacteria</taxon>
        <taxon>Pseudomonadati</taxon>
        <taxon>Pseudomonadota</taxon>
        <taxon>Alphaproteobacteria</taxon>
        <taxon>Hyphomicrobiales</taxon>
        <taxon>Rhizobiaceae</taxon>
        <taxon>Rhizobium/Agrobacterium group</taxon>
        <taxon>Agrobacterium</taxon>
    </lineage>
</organism>
<dbReference type="PANTHER" id="PTHR13812">
    <property type="entry name" value="KETIMINE REDUCTASE MU-CRYSTALLIN"/>
    <property type="match status" value="1"/>
</dbReference>
<dbReference type="InterPro" id="IPR003462">
    <property type="entry name" value="ODC_Mu_crystall"/>
</dbReference>
<evidence type="ECO:0000313" key="3">
    <source>
        <dbReference type="EMBL" id="CVI63124.1"/>
    </source>
</evidence>
<gene>
    <name evidence="3" type="ORF">AGR7A_pAt20104</name>
</gene>
<dbReference type="InterPro" id="IPR036291">
    <property type="entry name" value="NAD(P)-bd_dom_sf"/>
</dbReference>
<dbReference type="Proteomes" id="UP000192140">
    <property type="component" value="Unassembled WGS sequence"/>
</dbReference>
<dbReference type="InterPro" id="IPR023401">
    <property type="entry name" value="ODC_N"/>
</dbReference>
<proteinExistence type="inferred from homology"/>
<reference evidence="3" key="1">
    <citation type="submission" date="2016-01" db="EMBL/GenBank/DDBJ databases">
        <authorList>
            <person name="Regsiter A."/>
            <person name="william w."/>
        </authorList>
    </citation>
    <scope>NUCLEOTIDE SEQUENCE</scope>
    <source>
        <strain evidence="3">NCPPB 1641</strain>
    </source>
</reference>
<dbReference type="GO" id="GO:0005737">
    <property type="term" value="C:cytoplasm"/>
    <property type="evidence" value="ECO:0007669"/>
    <property type="project" value="TreeGrafter"/>
</dbReference>
<evidence type="ECO:0000256" key="2">
    <source>
        <dbReference type="ARBA" id="ARBA00023027"/>
    </source>
</evidence>
<evidence type="ECO:0000313" key="4">
    <source>
        <dbReference type="Proteomes" id="UP000192140"/>
    </source>
</evidence>
<dbReference type="Gene3D" id="3.30.1780.10">
    <property type="entry name" value="ornithine cyclodeaminase, domain 1"/>
    <property type="match status" value="1"/>
</dbReference>
<dbReference type="Pfam" id="PF02423">
    <property type="entry name" value="OCD_Mu_crystall"/>
    <property type="match status" value="1"/>
</dbReference>
<keyword evidence="4" id="KW-1185">Reference proteome</keyword>
<name>A0A1S7U894_9HYPH</name>
<evidence type="ECO:0000256" key="1">
    <source>
        <dbReference type="ARBA" id="ARBA00008903"/>
    </source>
</evidence>